<dbReference type="InterPro" id="IPR019587">
    <property type="entry name" value="Polyketide_cyclase/dehydratase"/>
</dbReference>
<dbReference type="EMBL" id="JBHSZG010000001">
    <property type="protein sequence ID" value="MFC7137059.1"/>
    <property type="molecule type" value="Genomic_DNA"/>
</dbReference>
<dbReference type="Gene3D" id="3.30.530.20">
    <property type="match status" value="1"/>
</dbReference>
<evidence type="ECO:0000313" key="1">
    <source>
        <dbReference type="EMBL" id="MFC7137059.1"/>
    </source>
</evidence>
<dbReference type="Pfam" id="PF10604">
    <property type="entry name" value="Polyketide_cyc2"/>
    <property type="match status" value="1"/>
</dbReference>
<sequence length="64" mass="7442">MTRVEAGVEVDAAPEAVWRVLLAFDDYPDWNPLIRRVDGRAEADRRLRVLLTQRGLPRRSSRRP</sequence>
<evidence type="ECO:0000313" key="2">
    <source>
        <dbReference type="Proteomes" id="UP001596368"/>
    </source>
</evidence>
<dbReference type="SUPFAM" id="SSF55961">
    <property type="entry name" value="Bet v1-like"/>
    <property type="match status" value="1"/>
</dbReference>
<gene>
    <name evidence="1" type="ORF">ACFQRB_12510</name>
</gene>
<proteinExistence type="predicted"/>
<keyword evidence="2" id="KW-1185">Reference proteome</keyword>
<protein>
    <submittedName>
        <fullName evidence="1">SRPBCC family protein</fullName>
    </submittedName>
</protein>
<dbReference type="Proteomes" id="UP001596368">
    <property type="component" value="Unassembled WGS sequence"/>
</dbReference>
<dbReference type="InterPro" id="IPR023393">
    <property type="entry name" value="START-like_dom_sf"/>
</dbReference>
<name>A0ABD5XTU5_9EURY</name>
<organism evidence="1 2">
    <name type="scientific">Halobaculum litoreum</name>
    <dbReference type="NCBI Taxonomy" id="3031998"/>
    <lineage>
        <taxon>Archaea</taxon>
        <taxon>Methanobacteriati</taxon>
        <taxon>Methanobacteriota</taxon>
        <taxon>Stenosarchaea group</taxon>
        <taxon>Halobacteria</taxon>
        <taxon>Halobacteriales</taxon>
        <taxon>Haloferacaceae</taxon>
        <taxon>Halobaculum</taxon>
    </lineage>
</organism>
<comment type="caution">
    <text evidence="1">The sequence shown here is derived from an EMBL/GenBank/DDBJ whole genome shotgun (WGS) entry which is preliminary data.</text>
</comment>
<accession>A0ABD5XTU5</accession>
<dbReference type="AlphaFoldDB" id="A0ABD5XTU5"/>
<reference evidence="1 2" key="1">
    <citation type="journal article" date="2019" name="Int. J. Syst. Evol. Microbiol.">
        <title>The Global Catalogue of Microorganisms (GCM) 10K type strain sequencing project: providing services to taxonomists for standard genome sequencing and annotation.</title>
        <authorList>
            <consortium name="The Broad Institute Genomics Platform"/>
            <consortium name="The Broad Institute Genome Sequencing Center for Infectious Disease"/>
            <person name="Wu L."/>
            <person name="Ma J."/>
        </authorList>
    </citation>
    <scope>NUCLEOTIDE SEQUENCE [LARGE SCALE GENOMIC DNA]</scope>
    <source>
        <strain evidence="1 2">DT92</strain>
    </source>
</reference>